<dbReference type="RefSeq" id="XP_001581751.1">
    <property type="nucleotide sequence ID" value="XM_001581701.1"/>
</dbReference>
<dbReference type="InterPro" id="IPR002110">
    <property type="entry name" value="Ankyrin_rpt"/>
</dbReference>
<dbReference type="Pfam" id="PF12796">
    <property type="entry name" value="Ank_2"/>
    <property type="match status" value="1"/>
</dbReference>
<evidence type="ECO:0000256" key="2">
    <source>
        <dbReference type="SAM" id="Coils"/>
    </source>
</evidence>
<gene>
    <name evidence="3" type="ORF">TVAG_391490</name>
</gene>
<protein>
    <submittedName>
        <fullName evidence="3">Uncharacterized protein</fullName>
    </submittedName>
</protein>
<dbReference type="SUPFAM" id="SSF48403">
    <property type="entry name" value="Ankyrin repeat"/>
    <property type="match status" value="1"/>
</dbReference>
<dbReference type="VEuPathDB" id="TrichDB:TVAGG3_0323230"/>
<dbReference type="SMART" id="SM00248">
    <property type="entry name" value="ANK"/>
    <property type="match status" value="2"/>
</dbReference>
<dbReference type="PROSITE" id="PS50297">
    <property type="entry name" value="ANK_REP_REGION"/>
    <property type="match status" value="1"/>
</dbReference>
<dbReference type="AlphaFoldDB" id="A2DFR2"/>
<accession>A2DFR2</accession>
<dbReference type="KEGG" id="tva:5466309"/>
<evidence type="ECO:0000313" key="3">
    <source>
        <dbReference type="EMBL" id="EAY20765.1"/>
    </source>
</evidence>
<keyword evidence="2" id="KW-0175">Coiled coil</keyword>
<evidence type="ECO:0000256" key="1">
    <source>
        <dbReference type="PROSITE-ProRule" id="PRU00023"/>
    </source>
</evidence>
<reference evidence="3" key="1">
    <citation type="submission" date="2006-10" db="EMBL/GenBank/DDBJ databases">
        <authorList>
            <person name="Amadeo P."/>
            <person name="Zhao Q."/>
            <person name="Wortman J."/>
            <person name="Fraser-Liggett C."/>
            <person name="Carlton J."/>
        </authorList>
    </citation>
    <scope>NUCLEOTIDE SEQUENCE</scope>
    <source>
        <strain evidence="3">G3</strain>
    </source>
</reference>
<keyword evidence="1" id="KW-0040">ANK repeat</keyword>
<feature type="coiled-coil region" evidence="2">
    <location>
        <begin position="344"/>
        <end position="371"/>
    </location>
</feature>
<dbReference type="InParanoid" id="A2DFR2"/>
<dbReference type="PROSITE" id="PS50088">
    <property type="entry name" value="ANK_REPEAT"/>
    <property type="match status" value="1"/>
</dbReference>
<dbReference type="Proteomes" id="UP000001542">
    <property type="component" value="Unassembled WGS sequence"/>
</dbReference>
<dbReference type="VEuPathDB" id="TrichDB:TVAG_391490"/>
<dbReference type="SMR" id="A2DFR2"/>
<name>A2DFR2_TRIV3</name>
<reference evidence="3" key="2">
    <citation type="journal article" date="2007" name="Science">
        <title>Draft genome sequence of the sexually transmitted pathogen Trichomonas vaginalis.</title>
        <authorList>
            <person name="Carlton J.M."/>
            <person name="Hirt R.P."/>
            <person name="Silva J.C."/>
            <person name="Delcher A.L."/>
            <person name="Schatz M."/>
            <person name="Zhao Q."/>
            <person name="Wortman J.R."/>
            <person name="Bidwell S.L."/>
            <person name="Alsmark U.C.M."/>
            <person name="Besteiro S."/>
            <person name="Sicheritz-Ponten T."/>
            <person name="Noel C.J."/>
            <person name="Dacks J.B."/>
            <person name="Foster P.G."/>
            <person name="Simillion C."/>
            <person name="Van de Peer Y."/>
            <person name="Miranda-Saavedra D."/>
            <person name="Barton G.J."/>
            <person name="Westrop G.D."/>
            <person name="Mueller S."/>
            <person name="Dessi D."/>
            <person name="Fiori P.L."/>
            <person name="Ren Q."/>
            <person name="Paulsen I."/>
            <person name="Zhang H."/>
            <person name="Bastida-Corcuera F.D."/>
            <person name="Simoes-Barbosa A."/>
            <person name="Brown M.T."/>
            <person name="Hayes R.D."/>
            <person name="Mukherjee M."/>
            <person name="Okumura C.Y."/>
            <person name="Schneider R."/>
            <person name="Smith A.J."/>
            <person name="Vanacova S."/>
            <person name="Villalvazo M."/>
            <person name="Haas B.J."/>
            <person name="Pertea M."/>
            <person name="Feldblyum T.V."/>
            <person name="Utterback T.R."/>
            <person name="Shu C.L."/>
            <person name="Osoegawa K."/>
            <person name="de Jong P.J."/>
            <person name="Hrdy I."/>
            <person name="Horvathova L."/>
            <person name="Zubacova Z."/>
            <person name="Dolezal P."/>
            <person name="Malik S.B."/>
            <person name="Logsdon J.M. Jr."/>
            <person name="Henze K."/>
            <person name="Gupta A."/>
            <person name="Wang C.C."/>
            <person name="Dunne R.L."/>
            <person name="Upcroft J.A."/>
            <person name="Upcroft P."/>
            <person name="White O."/>
            <person name="Salzberg S.L."/>
            <person name="Tang P."/>
            <person name="Chiu C.-H."/>
            <person name="Lee Y.-S."/>
            <person name="Embley T.M."/>
            <person name="Coombs G.H."/>
            <person name="Mottram J.C."/>
            <person name="Tachezy J."/>
            <person name="Fraser-Liggett C.M."/>
            <person name="Johnson P.J."/>
        </authorList>
    </citation>
    <scope>NUCLEOTIDE SEQUENCE [LARGE SCALE GENOMIC DNA]</scope>
    <source>
        <strain evidence="3">G3</strain>
    </source>
</reference>
<dbReference type="EMBL" id="DS113195">
    <property type="protein sequence ID" value="EAY20765.1"/>
    <property type="molecule type" value="Genomic_DNA"/>
</dbReference>
<dbReference type="Gene3D" id="1.25.40.20">
    <property type="entry name" value="Ankyrin repeat-containing domain"/>
    <property type="match status" value="1"/>
</dbReference>
<feature type="repeat" description="ANK" evidence="1">
    <location>
        <begin position="93"/>
        <end position="125"/>
    </location>
</feature>
<organism evidence="3 4">
    <name type="scientific">Trichomonas vaginalis (strain ATCC PRA-98 / G3)</name>
    <dbReference type="NCBI Taxonomy" id="412133"/>
    <lineage>
        <taxon>Eukaryota</taxon>
        <taxon>Metamonada</taxon>
        <taxon>Parabasalia</taxon>
        <taxon>Trichomonadida</taxon>
        <taxon>Trichomonadidae</taxon>
        <taxon>Trichomonas</taxon>
    </lineage>
</organism>
<proteinExistence type="predicted"/>
<dbReference type="InterPro" id="IPR036770">
    <property type="entry name" value="Ankyrin_rpt-contain_sf"/>
</dbReference>
<sequence>MKHITSIITKNDLNKINIQEINENYANIIKDSKVNMQDRDISEAFKEKLNGPDAVIDFLRNLTEKSLMDAMISGLKFDDIIDVKLKADNKVLFSSTLLNIAARYNLTETMQLLLQFGADINQTDTNGNNALDYSASSYDNDASIYLFLKGCHPNDSEMLTDLLKMDDSVERLILFLIYLENYPYLLTAAQELHNKKIDTIIDGCVPYESNCFLVLENYIKLKTPDWQQEFDNFRTMFTMIQNTMEEINTIQKPDARNLQEAITELAMKLNQLTKQINDVQYMFSEKKQRFVDFLPFCKNSLKKIEEALEILDNNGEIDVAKYVKACEVEPFIHAAFYCSKNGKILECKEKLRSLQNTIENNINEIPDYEQMFKDKKEILSEIGKEFSGFTAIHLNSLVSYIRSFIPELLFNQTFTDFLQNQITGQQNQRKIINFDTTEIDIAIANLRVAVLRSQWKYPSFSSNSNQKPINYQKLVEYEELCEKSEELKQQLRSFEEFPSDCPICRKHVSSYICPFCSSFVSCHYCKNTVKQCMYCNKPIKDLIKINKTCYFGSDGNNN</sequence>
<keyword evidence="4" id="KW-1185">Reference proteome</keyword>
<evidence type="ECO:0000313" key="4">
    <source>
        <dbReference type="Proteomes" id="UP000001542"/>
    </source>
</evidence>